<comment type="caution">
    <text evidence="1">The sequence shown here is derived from an EMBL/GenBank/DDBJ whole genome shotgun (WGS) entry which is preliminary data.</text>
</comment>
<dbReference type="Proteomes" id="UP001148629">
    <property type="component" value="Unassembled WGS sequence"/>
</dbReference>
<name>A0ACC1RUR7_9HYPO</name>
<dbReference type="EMBL" id="JANRMS010001808">
    <property type="protein sequence ID" value="KAJ3526014.1"/>
    <property type="molecule type" value="Genomic_DNA"/>
</dbReference>
<evidence type="ECO:0000313" key="2">
    <source>
        <dbReference type="Proteomes" id="UP001148629"/>
    </source>
</evidence>
<gene>
    <name evidence="1" type="ORF">NM208_g11388</name>
</gene>
<organism evidence="1 2">
    <name type="scientific">Fusarium decemcellulare</name>
    <dbReference type="NCBI Taxonomy" id="57161"/>
    <lineage>
        <taxon>Eukaryota</taxon>
        <taxon>Fungi</taxon>
        <taxon>Dikarya</taxon>
        <taxon>Ascomycota</taxon>
        <taxon>Pezizomycotina</taxon>
        <taxon>Sordariomycetes</taxon>
        <taxon>Hypocreomycetidae</taxon>
        <taxon>Hypocreales</taxon>
        <taxon>Nectriaceae</taxon>
        <taxon>Fusarium</taxon>
        <taxon>Fusarium decemcellulare species complex</taxon>
    </lineage>
</organism>
<sequence>MGSSTGPAVTVMSSVVKSRTTLTQVSMLHDNMQQGATRSGWRLAVLVANGGLSRLSSRLTIIDLQPGVLVGMGLADRLPRNDSPSNPRPGHLPQPTQETRKTRWLWFVVMAANAEPTKQCTTAHSLPADGLAQSTSAFGPVPVD</sequence>
<evidence type="ECO:0000313" key="1">
    <source>
        <dbReference type="EMBL" id="KAJ3526014.1"/>
    </source>
</evidence>
<proteinExistence type="predicted"/>
<reference evidence="1" key="1">
    <citation type="submission" date="2022-08" db="EMBL/GenBank/DDBJ databases">
        <title>Genome Sequence of Fusarium decemcellulare.</title>
        <authorList>
            <person name="Buettner E."/>
        </authorList>
    </citation>
    <scope>NUCLEOTIDE SEQUENCE</scope>
    <source>
        <strain evidence="1">Babe19</strain>
    </source>
</reference>
<keyword evidence="2" id="KW-1185">Reference proteome</keyword>
<protein>
    <submittedName>
        <fullName evidence="1">Uncharacterized protein</fullName>
    </submittedName>
</protein>
<accession>A0ACC1RUR7</accession>